<dbReference type="Gramene" id="MELO3C031387.2.1">
    <property type="protein sequence ID" value="MELO3C031387.2.1"/>
    <property type="gene ID" value="MELO3C031387.2"/>
</dbReference>
<protein>
    <submittedName>
        <fullName evidence="1">Uncharacterized protein</fullName>
    </submittedName>
</protein>
<sequence>MQRREACLASYSKGRLFALGEWVINTGSRLIVLLRFVHSRRIQLCFFLF</sequence>
<proteinExistence type="predicted"/>
<name>A0A9I9EB75_CUCME</name>
<organism evidence="1">
    <name type="scientific">Cucumis melo</name>
    <name type="common">Muskmelon</name>
    <dbReference type="NCBI Taxonomy" id="3656"/>
    <lineage>
        <taxon>Eukaryota</taxon>
        <taxon>Viridiplantae</taxon>
        <taxon>Streptophyta</taxon>
        <taxon>Embryophyta</taxon>
        <taxon>Tracheophyta</taxon>
        <taxon>Spermatophyta</taxon>
        <taxon>Magnoliopsida</taxon>
        <taxon>eudicotyledons</taxon>
        <taxon>Gunneridae</taxon>
        <taxon>Pentapetalae</taxon>
        <taxon>rosids</taxon>
        <taxon>fabids</taxon>
        <taxon>Cucurbitales</taxon>
        <taxon>Cucurbitaceae</taxon>
        <taxon>Benincaseae</taxon>
        <taxon>Cucumis</taxon>
    </lineage>
</organism>
<accession>A0A9I9EB75</accession>
<reference evidence="1" key="1">
    <citation type="submission" date="2023-03" db="UniProtKB">
        <authorList>
            <consortium name="EnsemblPlants"/>
        </authorList>
    </citation>
    <scope>IDENTIFICATION</scope>
</reference>
<dbReference type="EnsemblPlants" id="MELO3C031387.2.1">
    <property type="protein sequence ID" value="MELO3C031387.2.1"/>
    <property type="gene ID" value="MELO3C031387.2"/>
</dbReference>
<dbReference type="AlphaFoldDB" id="A0A9I9EB75"/>
<evidence type="ECO:0000313" key="1">
    <source>
        <dbReference type="EnsemblPlants" id="MELO3C031387.2.1"/>
    </source>
</evidence>